<dbReference type="STRING" id="1618387.UW44_C0002G0097"/>
<comment type="similarity">
    <text evidence="1 11">Belongs to the RNA polymerase alpha chain family.</text>
</comment>
<evidence type="ECO:0000256" key="8">
    <source>
        <dbReference type="ARBA" id="ARBA00032524"/>
    </source>
</evidence>
<dbReference type="InterPro" id="IPR011263">
    <property type="entry name" value="DNA-dir_RNA_pol_RpoA/D/Rpb3"/>
</dbReference>
<gene>
    <name evidence="11" type="primary">rpoA</name>
    <name evidence="13" type="ORF">UW44_C0002G0097</name>
</gene>
<comment type="domain">
    <text evidence="11">The N-terminal domain is essential for RNAP assembly and basal transcription, whereas the C-terminal domain is involved in interaction with transcriptional regulators and with upstream promoter elements.</text>
</comment>
<evidence type="ECO:0000313" key="13">
    <source>
        <dbReference type="EMBL" id="KKT52431.1"/>
    </source>
</evidence>
<dbReference type="Gene3D" id="2.170.120.12">
    <property type="entry name" value="DNA-directed RNA polymerase, insert domain"/>
    <property type="match status" value="1"/>
</dbReference>
<dbReference type="Gene3D" id="1.10.150.20">
    <property type="entry name" value="5' to 3' exonuclease, C-terminal subdomain"/>
    <property type="match status" value="1"/>
</dbReference>
<comment type="subunit">
    <text evidence="11">Homodimer. The RNAP catalytic core consists of 2 alpha, 1 beta, 1 beta' and 1 omega subunit. When a sigma factor is associated with the core the holoenzyme is formed, which can initiate transcription.</text>
</comment>
<protein>
    <recommendedName>
        <fullName evidence="3 11">DNA-directed RNA polymerase subunit alpha</fullName>
        <shortName evidence="11">RNAP subunit alpha</shortName>
        <ecNumber evidence="2 11">2.7.7.6</ecNumber>
    </recommendedName>
    <alternativeName>
        <fullName evidence="9 11">RNA polymerase subunit alpha</fullName>
    </alternativeName>
    <alternativeName>
        <fullName evidence="8 11">Transcriptase subunit alpha</fullName>
    </alternativeName>
</protein>
<evidence type="ECO:0000256" key="1">
    <source>
        <dbReference type="ARBA" id="ARBA00007123"/>
    </source>
</evidence>
<dbReference type="Pfam" id="PF01000">
    <property type="entry name" value="RNA_pol_A_bac"/>
    <property type="match status" value="1"/>
</dbReference>
<dbReference type="GO" id="GO:0000428">
    <property type="term" value="C:DNA-directed RNA polymerase complex"/>
    <property type="evidence" value="ECO:0007669"/>
    <property type="project" value="UniProtKB-KW"/>
</dbReference>
<proteinExistence type="inferred from homology"/>
<dbReference type="EMBL" id="LCIH01000002">
    <property type="protein sequence ID" value="KKT52431.1"/>
    <property type="molecule type" value="Genomic_DNA"/>
</dbReference>
<evidence type="ECO:0000313" key="14">
    <source>
        <dbReference type="Proteomes" id="UP000034006"/>
    </source>
</evidence>
<keyword evidence="7 11" id="KW-0804">Transcription</keyword>
<dbReference type="GO" id="GO:0003677">
    <property type="term" value="F:DNA binding"/>
    <property type="evidence" value="ECO:0007669"/>
    <property type="project" value="UniProtKB-UniRule"/>
</dbReference>
<dbReference type="GO" id="GO:0006351">
    <property type="term" value="P:DNA-templated transcription"/>
    <property type="evidence" value="ECO:0007669"/>
    <property type="project" value="UniProtKB-UniRule"/>
</dbReference>
<dbReference type="GO" id="GO:0005737">
    <property type="term" value="C:cytoplasm"/>
    <property type="evidence" value="ECO:0007669"/>
    <property type="project" value="UniProtKB-ARBA"/>
</dbReference>
<dbReference type="AlphaFoldDB" id="A0A0G1HZ37"/>
<name>A0A0G1HZ37_9BACT</name>
<dbReference type="Gene3D" id="3.30.1360.10">
    <property type="entry name" value="RNA polymerase, RBP11-like subunit"/>
    <property type="match status" value="1"/>
</dbReference>
<dbReference type="GO" id="GO:0003899">
    <property type="term" value="F:DNA-directed RNA polymerase activity"/>
    <property type="evidence" value="ECO:0007669"/>
    <property type="project" value="UniProtKB-UniRule"/>
</dbReference>
<dbReference type="GO" id="GO:0046983">
    <property type="term" value="F:protein dimerization activity"/>
    <property type="evidence" value="ECO:0007669"/>
    <property type="project" value="InterPro"/>
</dbReference>
<reference evidence="13 14" key="1">
    <citation type="journal article" date="2015" name="Nature">
        <title>rRNA introns, odd ribosomes, and small enigmatic genomes across a large radiation of phyla.</title>
        <authorList>
            <person name="Brown C.T."/>
            <person name="Hug L.A."/>
            <person name="Thomas B.C."/>
            <person name="Sharon I."/>
            <person name="Castelle C.J."/>
            <person name="Singh A."/>
            <person name="Wilkins M.J."/>
            <person name="Williams K.H."/>
            <person name="Banfield J.F."/>
        </authorList>
    </citation>
    <scope>NUCLEOTIDE SEQUENCE [LARGE SCALE GENOMIC DNA]</scope>
</reference>
<dbReference type="InterPro" id="IPR011262">
    <property type="entry name" value="DNA-dir_RNA_pol_insert"/>
</dbReference>
<evidence type="ECO:0000256" key="9">
    <source>
        <dbReference type="ARBA" id="ARBA00033070"/>
    </source>
</evidence>
<dbReference type="InterPro" id="IPR011773">
    <property type="entry name" value="DNA-dir_RpoA"/>
</dbReference>
<dbReference type="CDD" id="cd06928">
    <property type="entry name" value="RNAP_alpha_NTD"/>
    <property type="match status" value="1"/>
</dbReference>
<dbReference type="EC" id="2.7.7.6" evidence="2 11"/>
<dbReference type="InterPro" id="IPR036603">
    <property type="entry name" value="RBP11-like"/>
</dbReference>
<dbReference type="SMART" id="SM00662">
    <property type="entry name" value="RPOLD"/>
    <property type="match status" value="1"/>
</dbReference>
<evidence type="ECO:0000256" key="5">
    <source>
        <dbReference type="ARBA" id="ARBA00022679"/>
    </source>
</evidence>
<dbReference type="SUPFAM" id="SSF56553">
    <property type="entry name" value="Insert subdomain of RNA polymerase alpha subunit"/>
    <property type="match status" value="1"/>
</dbReference>
<dbReference type="HAMAP" id="MF_00059">
    <property type="entry name" value="RNApol_bact_RpoA"/>
    <property type="match status" value="1"/>
</dbReference>
<sequence>MLEPNFKITVTDKKEINTAEVIIEPLPQNFGHTMGNALRRVLLTSLEGGAAVRVKIDGVSHQFSTLSGLQEDIVEFILNLKTLNFFVDSDEPVDIKLKVSGIKEVKASDLDLPSNVTVANPDTVLAHLTSPKAKLSAVITVARGLGYVASEENATNEIGVIPLDASFSPVLKAKYTIEAARVGRSSNYDKVRLLLTTDGTITPGEAVRSAARVLTSYYDYINSAEAYIVEKKSATEVTTAGFVDDLDLPTRVLNALKKSGINKLADLKALTMEDLKKVKNLGEKSAIQVVEKAAEKGVIIQ</sequence>
<comment type="function">
    <text evidence="11">DNA-dependent RNA polymerase catalyzes the transcription of DNA into RNA using the four ribonucleoside triphosphates as substrates.</text>
</comment>
<dbReference type="SUPFAM" id="SSF47789">
    <property type="entry name" value="C-terminal domain of RNA polymerase alpha subunit"/>
    <property type="match status" value="1"/>
</dbReference>
<evidence type="ECO:0000256" key="4">
    <source>
        <dbReference type="ARBA" id="ARBA00022478"/>
    </source>
</evidence>
<dbReference type="NCBIfam" id="TIGR02027">
    <property type="entry name" value="rpoA"/>
    <property type="match status" value="1"/>
</dbReference>
<evidence type="ECO:0000259" key="12">
    <source>
        <dbReference type="SMART" id="SM00662"/>
    </source>
</evidence>
<dbReference type="SUPFAM" id="SSF55257">
    <property type="entry name" value="RBP11-like subunits of RNA polymerase"/>
    <property type="match status" value="1"/>
</dbReference>
<keyword evidence="6 11" id="KW-0548">Nucleotidyltransferase</keyword>
<accession>A0A0G1HZ37</accession>
<comment type="caution">
    <text evidence="13">The sequence shown here is derived from an EMBL/GenBank/DDBJ whole genome shotgun (WGS) entry which is preliminary data.</text>
</comment>
<comment type="catalytic activity">
    <reaction evidence="10 11">
        <text>RNA(n) + a ribonucleoside 5'-triphosphate = RNA(n+1) + diphosphate</text>
        <dbReference type="Rhea" id="RHEA:21248"/>
        <dbReference type="Rhea" id="RHEA-COMP:14527"/>
        <dbReference type="Rhea" id="RHEA-COMP:17342"/>
        <dbReference type="ChEBI" id="CHEBI:33019"/>
        <dbReference type="ChEBI" id="CHEBI:61557"/>
        <dbReference type="ChEBI" id="CHEBI:140395"/>
        <dbReference type="EC" id="2.7.7.6"/>
    </reaction>
</comment>
<organism evidence="13 14">
    <name type="scientific">Candidatus Collierbacteria bacterium GW2011_GWB2_44_22</name>
    <dbReference type="NCBI Taxonomy" id="1618387"/>
    <lineage>
        <taxon>Bacteria</taxon>
        <taxon>Candidatus Collieribacteriota</taxon>
    </lineage>
</organism>
<evidence type="ECO:0000256" key="3">
    <source>
        <dbReference type="ARBA" id="ARBA00015972"/>
    </source>
</evidence>
<keyword evidence="4 11" id="KW-0240">DNA-directed RNA polymerase</keyword>
<keyword evidence="5 11" id="KW-0808">Transferase</keyword>
<dbReference type="NCBIfam" id="NF003519">
    <property type="entry name" value="PRK05182.2-5"/>
    <property type="match status" value="1"/>
</dbReference>
<evidence type="ECO:0000256" key="10">
    <source>
        <dbReference type="ARBA" id="ARBA00048552"/>
    </source>
</evidence>
<feature type="region of interest" description="Alpha C-terminal domain (alpha-CTD)" evidence="11">
    <location>
        <begin position="237"/>
        <end position="301"/>
    </location>
</feature>
<dbReference type="InterPro" id="IPR011260">
    <property type="entry name" value="RNAP_asu_C"/>
</dbReference>
<feature type="region of interest" description="Alpha N-terminal domain (alpha-NTD)" evidence="11">
    <location>
        <begin position="1"/>
        <end position="223"/>
    </location>
</feature>
<feature type="domain" description="DNA-directed RNA polymerase RpoA/D/Rpb3-type" evidence="12">
    <location>
        <begin position="18"/>
        <end position="224"/>
    </location>
</feature>
<evidence type="ECO:0000256" key="7">
    <source>
        <dbReference type="ARBA" id="ARBA00023163"/>
    </source>
</evidence>
<evidence type="ECO:0000256" key="11">
    <source>
        <dbReference type="HAMAP-Rule" id="MF_00059"/>
    </source>
</evidence>
<evidence type="ECO:0000256" key="6">
    <source>
        <dbReference type="ARBA" id="ARBA00022695"/>
    </source>
</evidence>
<dbReference type="Pfam" id="PF03118">
    <property type="entry name" value="RNA_pol_A_CTD"/>
    <property type="match status" value="1"/>
</dbReference>
<evidence type="ECO:0000256" key="2">
    <source>
        <dbReference type="ARBA" id="ARBA00012418"/>
    </source>
</evidence>
<dbReference type="Pfam" id="PF01193">
    <property type="entry name" value="RNA_pol_L"/>
    <property type="match status" value="1"/>
</dbReference>
<dbReference type="InterPro" id="IPR036643">
    <property type="entry name" value="RNApol_insert_sf"/>
</dbReference>
<dbReference type="FunFam" id="2.170.120.12:FF:000001">
    <property type="entry name" value="DNA-directed RNA polymerase subunit alpha"/>
    <property type="match status" value="1"/>
</dbReference>
<dbReference type="Proteomes" id="UP000034006">
    <property type="component" value="Unassembled WGS sequence"/>
</dbReference>